<proteinExistence type="predicted"/>
<reference evidence="6" key="1">
    <citation type="submission" date="2019-08" db="EMBL/GenBank/DDBJ databases">
        <authorList>
            <person name="Kucharzyk K."/>
            <person name="Murdoch R.W."/>
            <person name="Higgins S."/>
            <person name="Loffler F."/>
        </authorList>
    </citation>
    <scope>NUCLEOTIDE SEQUENCE</scope>
</reference>
<dbReference type="EMBL" id="VSSQ01123446">
    <property type="protein sequence ID" value="MPN54834.1"/>
    <property type="molecule type" value="Genomic_DNA"/>
</dbReference>
<keyword evidence="1" id="KW-0547">Nucleotide-binding</keyword>
<dbReference type="PRINTS" id="PR01590">
    <property type="entry name" value="HTHFIS"/>
</dbReference>
<evidence type="ECO:0000256" key="1">
    <source>
        <dbReference type="ARBA" id="ARBA00022741"/>
    </source>
</evidence>
<evidence type="ECO:0000313" key="6">
    <source>
        <dbReference type="EMBL" id="MPN54834.1"/>
    </source>
</evidence>
<evidence type="ECO:0000259" key="5">
    <source>
        <dbReference type="PROSITE" id="PS50045"/>
    </source>
</evidence>
<dbReference type="AlphaFoldDB" id="A0A645J2X7"/>
<organism evidence="6">
    <name type="scientific">bioreactor metagenome</name>
    <dbReference type="NCBI Taxonomy" id="1076179"/>
    <lineage>
        <taxon>unclassified sequences</taxon>
        <taxon>metagenomes</taxon>
        <taxon>ecological metagenomes</taxon>
    </lineage>
</organism>
<dbReference type="InterPro" id="IPR009057">
    <property type="entry name" value="Homeodomain-like_sf"/>
</dbReference>
<dbReference type="InterPro" id="IPR002197">
    <property type="entry name" value="HTH_Fis"/>
</dbReference>
<keyword evidence="2" id="KW-0067">ATP-binding</keyword>
<evidence type="ECO:0000256" key="4">
    <source>
        <dbReference type="ARBA" id="ARBA00023163"/>
    </source>
</evidence>
<dbReference type="SUPFAM" id="SSF46689">
    <property type="entry name" value="Homeodomain-like"/>
    <property type="match status" value="1"/>
</dbReference>
<dbReference type="PANTHER" id="PTHR32071">
    <property type="entry name" value="TRANSCRIPTIONAL REGULATORY PROTEIN"/>
    <property type="match status" value="1"/>
</dbReference>
<dbReference type="GO" id="GO:0006355">
    <property type="term" value="P:regulation of DNA-templated transcription"/>
    <property type="evidence" value="ECO:0007669"/>
    <property type="project" value="InterPro"/>
</dbReference>
<dbReference type="PROSITE" id="PS50045">
    <property type="entry name" value="SIGMA54_INTERACT_4"/>
    <property type="match status" value="1"/>
</dbReference>
<comment type="caution">
    <text evidence="6">The sequence shown here is derived from an EMBL/GenBank/DDBJ whole genome shotgun (WGS) entry which is preliminary data.</text>
</comment>
<keyword evidence="3" id="KW-0805">Transcription regulation</keyword>
<dbReference type="Gene3D" id="1.10.8.60">
    <property type="match status" value="1"/>
</dbReference>
<dbReference type="PROSITE" id="PS00688">
    <property type="entry name" value="SIGMA54_INTERACT_3"/>
    <property type="match status" value="1"/>
</dbReference>
<protein>
    <submittedName>
        <fullName evidence="6">Nitrogen fixation protein VnfA</fullName>
    </submittedName>
</protein>
<dbReference type="Pfam" id="PF25601">
    <property type="entry name" value="AAA_lid_14"/>
    <property type="match status" value="1"/>
</dbReference>
<name>A0A645J2X7_9ZZZZ</name>
<dbReference type="Gene3D" id="1.10.10.60">
    <property type="entry name" value="Homeodomain-like"/>
    <property type="match status" value="1"/>
</dbReference>
<dbReference type="GO" id="GO:0043565">
    <property type="term" value="F:sequence-specific DNA binding"/>
    <property type="evidence" value="ECO:0007669"/>
    <property type="project" value="InterPro"/>
</dbReference>
<dbReference type="InterPro" id="IPR058031">
    <property type="entry name" value="AAA_lid_NorR"/>
</dbReference>
<feature type="domain" description="Sigma-54 factor interaction" evidence="5">
    <location>
        <begin position="1"/>
        <end position="32"/>
    </location>
</feature>
<dbReference type="InterPro" id="IPR025944">
    <property type="entry name" value="Sigma_54_int_dom_CS"/>
</dbReference>
<dbReference type="PANTHER" id="PTHR32071:SF113">
    <property type="entry name" value="ALGINATE BIOSYNTHESIS TRANSCRIPTIONAL REGULATORY PROTEIN ALGB"/>
    <property type="match status" value="1"/>
</dbReference>
<evidence type="ECO:0000256" key="2">
    <source>
        <dbReference type="ARBA" id="ARBA00022840"/>
    </source>
</evidence>
<dbReference type="Pfam" id="PF02954">
    <property type="entry name" value="HTH_8"/>
    <property type="match status" value="1"/>
</dbReference>
<evidence type="ECO:0000256" key="3">
    <source>
        <dbReference type="ARBA" id="ARBA00023015"/>
    </source>
</evidence>
<dbReference type="GO" id="GO:0005524">
    <property type="term" value="F:ATP binding"/>
    <property type="evidence" value="ECO:0007669"/>
    <property type="project" value="UniProtKB-KW"/>
</dbReference>
<sequence length="121" mass="14182">MHISPEVYSILKKYPWPGNIRELENAIERAINLTDDDEIRPEHLPEQLLQPEQPHDSSYQRKLPVMSSNYDYKSNGYHLIQAGLKQTGGNVKRAAELLGINRRTLYRRMDKLGIDYQNFRD</sequence>
<accession>A0A645J2X7</accession>
<keyword evidence="4" id="KW-0804">Transcription</keyword>
<gene>
    <name evidence="6" type="primary">vnfA_12</name>
    <name evidence="6" type="ORF">SDC9_202511</name>
</gene>
<dbReference type="InterPro" id="IPR002078">
    <property type="entry name" value="Sigma_54_int"/>
</dbReference>